<organism evidence="1 2">
    <name type="scientific">Brachionus plicatilis</name>
    <name type="common">Marine rotifer</name>
    <name type="synonym">Brachionus muelleri</name>
    <dbReference type="NCBI Taxonomy" id="10195"/>
    <lineage>
        <taxon>Eukaryota</taxon>
        <taxon>Metazoa</taxon>
        <taxon>Spiralia</taxon>
        <taxon>Gnathifera</taxon>
        <taxon>Rotifera</taxon>
        <taxon>Eurotatoria</taxon>
        <taxon>Monogononta</taxon>
        <taxon>Pseudotrocha</taxon>
        <taxon>Ploima</taxon>
        <taxon>Brachionidae</taxon>
        <taxon>Brachionus</taxon>
    </lineage>
</organism>
<dbReference type="EMBL" id="REGN01000425">
    <property type="protein sequence ID" value="RNA42012.1"/>
    <property type="molecule type" value="Genomic_DNA"/>
</dbReference>
<comment type="caution">
    <text evidence="1">The sequence shown here is derived from an EMBL/GenBank/DDBJ whole genome shotgun (WGS) entry which is preliminary data.</text>
</comment>
<gene>
    <name evidence="1" type="ORF">BpHYR1_043098</name>
</gene>
<name>A0A3M7T1Y6_BRAPC</name>
<dbReference type="Proteomes" id="UP000276133">
    <property type="component" value="Unassembled WGS sequence"/>
</dbReference>
<evidence type="ECO:0000313" key="2">
    <source>
        <dbReference type="Proteomes" id="UP000276133"/>
    </source>
</evidence>
<keyword evidence="2" id="KW-1185">Reference proteome</keyword>
<accession>A0A3M7T1Y6</accession>
<evidence type="ECO:0000313" key="1">
    <source>
        <dbReference type="EMBL" id="RNA42012.1"/>
    </source>
</evidence>
<reference evidence="1 2" key="1">
    <citation type="journal article" date="2018" name="Sci. Rep.">
        <title>Genomic signatures of local adaptation to the degree of environmental predictability in rotifers.</title>
        <authorList>
            <person name="Franch-Gras L."/>
            <person name="Hahn C."/>
            <person name="Garcia-Roger E.M."/>
            <person name="Carmona M.J."/>
            <person name="Serra M."/>
            <person name="Gomez A."/>
        </authorList>
    </citation>
    <scope>NUCLEOTIDE SEQUENCE [LARGE SCALE GENOMIC DNA]</scope>
    <source>
        <strain evidence="1">HYR1</strain>
    </source>
</reference>
<sequence>MVQGPLTFSDVKLHSTIAGRLSLAGPNAAKIRRPIWRSDRQPKIWTAKLAGKIIDGQPALKRPATFAVRQDQRQKISAKNFKYYIEISNH</sequence>
<protein>
    <submittedName>
        <fullName evidence="1">Uncharacterized protein</fullName>
    </submittedName>
</protein>
<dbReference type="AlphaFoldDB" id="A0A3M7T1Y6"/>
<proteinExistence type="predicted"/>